<dbReference type="Pfam" id="PF00110">
    <property type="entry name" value="wnt"/>
    <property type="match status" value="1"/>
</dbReference>
<dbReference type="EMBL" id="MK005877">
    <property type="protein sequence ID" value="QBC65507.1"/>
    <property type="molecule type" value="mRNA"/>
</dbReference>
<dbReference type="PANTHER" id="PTHR12027:SF100">
    <property type="entry name" value="PROTEIN WNT"/>
    <property type="match status" value="1"/>
</dbReference>
<dbReference type="InterPro" id="IPR005817">
    <property type="entry name" value="Wnt"/>
</dbReference>
<dbReference type="FunFam" id="3.30.2460.20:FF:000001">
    <property type="entry name" value="Wnt homolog"/>
    <property type="match status" value="1"/>
</dbReference>
<reference evidence="10" key="1">
    <citation type="submission" date="2018-10" db="EMBL/GenBank/DDBJ databases">
        <authorList>
            <person name="Kremnyov S.V."/>
            <person name="Bagaeva T.S."/>
            <person name="Kupaeva D.M."/>
        </authorList>
    </citation>
    <scope>NUCLEOTIDE SEQUENCE</scope>
</reference>
<keyword evidence="6 9" id="KW-0879">Wnt signaling pathway</keyword>
<dbReference type="SMART" id="SM00097">
    <property type="entry name" value="WNT1"/>
    <property type="match status" value="1"/>
</dbReference>
<dbReference type="Gene3D" id="3.30.2460.20">
    <property type="match status" value="1"/>
</dbReference>
<comment type="function">
    <text evidence="9">Ligand for members of the frizzled family of seven transmembrane receptors.</text>
</comment>
<evidence type="ECO:0000256" key="4">
    <source>
        <dbReference type="ARBA" id="ARBA00022525"/>
    </source>
</evidence>
<keyword evidence="7" id="KW-1015">Disulfide bond</keyword>
<dbReference type="PROSITE" id="PS00246">
    <property type="entry name" value="WNT1"/>
    <property type="match status" value="1"/>
</dbReference>
<evidence type="ECO:0000256" key="5">
    <source>
        <dbReference type="ARBA" id="ARBA00022530"/>
    </source>
</evidence>
<keyword evidence="8" id="KW-0449">Lipoprotein</keyword>
<dbReference type="GO" id="GO:0005109">
    <property type="term" value="F:frizzled binding"/>
    <property type="evidence" value="ECO:0007669"/>
    <property type="project" value="TreeGrafter"/>
</dbReference>
<protein>
    <recommendedName>
        <fullName evidence="9">Protein Wnt</fullName>
    </recommendedName>
</protein>
<dbReference type="PRINTS" id="PR01349">
    <property type="entry name" value="WNTPROTEIN"/>
</dbReference>
<dbReference type="GO" id="GO:0045165">
    <property type="term" value="P:cell fate commitment"/>
    <property type="evidence" value="ECO:0007669"/>
    <property type="project" value="TreeGrafter"/>
</dbReference>
<sequence length="369" mass="42058">MERSTMHLCGCLRYVTLVIIFQYGCHLANAQLYWMSLGTQTSAISTRSSSKNFCNTLKLHSHQRSVCNNYTDLIPSVAEGIRLSIEECQEQFSNRKWNCSIMEAKSSIFGPMIQKASRESAFISGITAAGVAYAVTEACAEGRSLHCRCDNSIRGETDEGWRWGGCNRPISYGIWFAQLFIDTVEMVAKKKRDPRRAMNLHNNRAGREIIRHNLWTKCKCHGMSGNCNLKTCWLAQPKFSEVGKMLKERYDSAHEMDLEYRTKKNGKKRFKKLVPRFKEYLPPSTLDFIYYQNSPDYCTGNEDLGIIGTSGRMCNITSSGVDGCEQMCCRRGYNADIIQETKSCNCKFIWCCHVKCEQCTEAVPKYTCK</sequence>
<proteinExistence type="evidence at transcript level"/>
<evidence type="ECO:0000256" key="8">
    <source>
        <dbReference type="ARBA" id="ARBA00023288"/>
    </source>
</evidence>
<evidence type="ECO:0000256" key="3">
    <source>
        <dbReference type="ARBA" id="ARBA00022473"/>
    </source>
</evidence>
<evidence type="ECO:0000313" key="10">
    <source>
        <dbReference type="EMBL" id="QBC65507.1"/>
    </source>
</evidence>
<dbReference type="InterPro" id="IPR043158">
    <property type="entry name" value="Wnt_C"/>
</dbReference>
<keyword evidence="3 9" id="KW-0217">Developmental protein</keyword>
<accession>A0A411JKF2</accession>
<dbReference type="GO" id="GO:0060070">
    <property type="term" value="P:canonical Wnt signaling pathway"/>
    <property type="evidence" value="ECO:0007669"/>
    <property type="project" value="TreeGrafter"/>
</dbReference>
<dbReference type="PANTHER" id="PTHR12027">
    <property type="entry name" value="WNT RELATED"/>
    <property type="match status" value="1"/>
</dbReference>
<dbReference type="GO" id="GO:0030182">
    <property type="term" value="P:neuron differentiation"/>
    <property type="evidence" value="ECO:0007669"/>
    <property type="project" value="TreeGrafter"/>
</dbReference>
<evidence type="ECO:0000256" key="2">
    <source>
        <dbReference type="ARBA" id="ARBA00005683"/>
    </source>
</evidence>
<comment type="subcellular location">
    <subcellularLocation>
        <location evidence="1 9">Secreted</location>
        <location evidence="1 9">Extracellular space</location>
        <location evidence="1 9">Extracellular matrix</location>
    </subcellularLocation>
</comment>
<dbReference type="GO" id="GO:0005125">
    <property type="term" value="F:cytokine activity"/>
    <property type="evidence" value="ECO:0007669"/>
    <property type="project" value="TreeGrafter"/>
</dbReference>
<evidence type="ECO:0000256" key="9">
    <source>
        <dbReference type="RuleBase" id="RU003500"/>
    </source>
</evidence>
<evidence type="ECO:0000256" key="7">
    <source>
        <dbReference type="ARBA" id="ARBA00023157"/>
    </source>
</evidence>
<dbReference type="AlphaFoldDB" id="A0A411JKF2"/>
<dbReference type="InterPro" id="IPR018161">
    <property type="entry name" value="Wnt_CS"/>
</dbReference>
<keyword evidence="5" id="KW-0272">Extracellular matrix</keyword>
<evidence type="ECO:0000256" key="1">
    <source>
        <dbReference type="ARBA" id="ARBA00004498"/>
    </source>
</evidence>
<name>A0A411JKF2_9CNID</name>
<keyword evidence="4" id="KW-0964">Secreted</keyword>
<organism evidence="10">
    <name type="scientific">Dynamena pumila</name>
    <dbReference type="NCBI Taxonomy" id="308606"/>
    <lineage>
        <taxon>Eukaryota</taxon>
        <taxon>Metazoa</taxon>
        <taxon>Cnidaria</taxon>
        <taxon>Hydrozoa</taxon>
        <taxon>Hydroidolina</taxon>
        <taxon>Leptothecata</taxon>
        <taxon>Sertulariidae</taxon>
        <taxon>Dynamena</taxon>
    </lineage>
</organism>
<evidence type="ECO:0000256" key="6">
    <source>
        <dbReference type="ARBA" id="ARBA00022687"/>
    </source>
</evidence>
<dbReference type="GO" id="GO:0005615">
    <property type="term" value="C:extracellular space"/>
    <property type="evidence" value="ECO:0007669"/>
    <property type="project" value="TreeGrafter"/>
</dbReference>
<comment type="similarity">
    <text evidence="2 9">Belongs to the Wnt family.</text>
</comment>